<feature type="compositionally biased region" description="Polar residues" evidence="1">
    <location>
        <begin position="458"/>
        <end position="484"/>
    </location>
</feature>
<feature type="compositionally biased region" description="Polar residues" evidence="1">
    <location>
        <begin position="126"/>
        <end position="144"/>
    </location>
</feature>
<dbReference type="Proteomes" id="UP000707071">
    <property type="component" value="Unassembled WGS sequence"/>
</dbReference>
<feature type="region of interest" description="Disordered" evidence="1">
    <location>
        <begin position="112"/>
        <end position="176"/>
    </location>
</feature>
<feature type="compositionally biased region" description="Basic and acidic residues" evidence="1">
    <location>
        <begin position="493"/>
        <end position="507"/>
    </location>
</feature>
<feature type="compositionally biased region" description="Polar residues" evidence="1">
    <location>
        <begin position="162"/>
        <end position="171"/>
    </location>
</feature>
<proteinExistence type="predicted"/>
<feature type="compositionally biased region" description="Polar residues" evidence="1">
    <location>
        <begin position="290"/>
        <end position="303"/>
    </location>
</feature>
<dbReference type="AlphaFoldDB" id="A0A9P7QKZ7"/>
<dbReference type="EMBL" id="SRRH01000062">
    <property type="protein sequence ID" value="KAG6300580.1"/>
    <property type="molecule type" value="Genomic_DNA"/>
</dbReference>
<protein>
    <submittedName>
        <fullName evidence="2">Uncharacterized protein</fullName>
    </submittedName>
</protein>
<feature type="compositionally biased region" description="Basic and acidic residues" evidence="1">
    <location>
        <begin position="544"/>
        <end position="566"/>
    </location>
</feature>
<accession>A0A9P7QKZ7</accession>
<evidence type="ECO:0000313" key="3">
    <source>
        <dbReference type="Proteomes" id="UP000707071"/>
    </source>
</evidence>
<name>A0A9P7QKZ7_9HYPO</name>
<sequence length="889" mass="95739">MPVMATHSMATAGRVVRYDDCSSTPFPHRPQPGSPTLTNPDMILPDYDEPLEGLSHSSSTMWNDVQHLDAFNDFTSTGYKSGPPHPTTPIIYGNGTMLSDIGEVTEVESTVGYDASRSSPRLAGTNPGTRGSSTALRSSPTTGKKTLKKRPQITNRERRLSIESTSTTQTIDVPDGAFGDLDDSISVHDDTSFHGDDEESIASEFVDEKSRPMRSVRAMPSDRALDEDRSSTKYISKRAEQILANAKRRLTAMEGNLNRARTFSYSSLSEGSTPSPNGGRSNGLAKSKSKPASPNHSRNVSDNGLQGALRLNMLPQRSASALGAAGGYRQHLPMSRSADGLATKNSLGAIRSPLSSMDSTLEPLDEIEDAEGEMQGRSNSRLQGLGSPTLGAYADVGMTRSASAAQVRDLHDQMQGLKGKISSLREQAKQDSMKRRSMQNLRALSPFTNAPYEPGLSGSKQNASAGSGNPAPSRQLNGTMSTPDNLKLGFQQVEKEQGPYASKEKQTGLKNAGPFQETRNAQPAGSRHDSQAANGAAKYSQGQYRHDNLHAKELSPESQTDDKATQDAETLEDTFSESGESLYHDTYQESGDISHEDREDAFDYEHIFLHSAMGAISRQGMTRTDSVSSVSSVSSEDSIETTRGPVITMTQARRPSVDTMTSIESFATAREHGVESRSATAQSSRLDHDLYMPTAQREDDESSIATKRSTFGCLRLENGSSSNGTSSGSGSGSGSGSDPRAYSQNHTRHSSLVHRPVGSSTQTILHRPSFSSFESTGTNRSFPLVNKMRLSGGVFTPNGSPDYKLKQVAESLMNETASIRDKDSVGSGPNSPALQALSREDQLLVEQVVASLGRCVLGLSEAARLGTGDQNHYRRRIEAAKKLLENVSD</sequence>
<evidence type="ECO:0000256" key="1">
    <source>
        <dbReference type="SAM" id="MobiDB-lite"/>
    </source>
</evidence>
<reference evidence="2 3" key="1">
    <citation type="journal article" date="2020" name="bioRxiv">
        <title>Whole genome comparisons of ergot fungi reveals the divergence and evolution of species within the genus Claviceps are the result of varying mechanisms driving genome evolution and host range expansion.</title>
        <authorList>
            <person name="Wyka S.A."/>
            <person name="Mondo S.J."/>
            <person name="Liu M."/>
            <person name="Dettman J."/>
            <person name="Nalam V."/>
            <person name="Broders K.D."/>
        </authorList>
    </citation>
    <scope>NUCLEOTIDE SEQUENCE [LARGE SCALE GENOMIC DNA]</scope>
    <source>
        <strain evidence="2 3">Clav52</strain>
    </source>
</reference>
<gene>
    <name evidence="2" type="ORF">E4U09_006665</name>
</gene>
<feature type="region of interest" description="Disordered" evidence="1">
    <location>
        <begin position="265"/>
        <end position="303"/>
    </location>
</feature>
<feature type="region of interest" description="Disordered" evidence="1">
    <location>
        <begin position="668"/>
        <end position="761"/>
    </location>
</feature>
<feature type="region of interest" description="Disordered" evidence="1">
    <location>
        <begin position="446"/>
        <end position="581"/>
    </location>
</feature>
<evidence type="ECO:0000313" key="2">
    <source>
        <dbReference type="EMBL" id="KAG6300580.1"/>
    </source>
</evidence>
<keyword evidence="3" id="KW-1185">Reference proteome</keyword>
<organism evidence="2 3">
    <name type="scientific">Claviceps aff. purpurea</name>
    <dbReference type="NCBI Taxonomy" id="1967640"/>
    <lineage>
        <taxon>Eukaryota</taxon>
        <taxon>Fungi</taxon>
        <taxon>Dikarya</taxon>
        <taxon>Ascomycota</taxon>
        <taxon>Pezizomycotina</taxon>
        <taxon>Sordariomycetes</taxon>
        <taxon>Hypocreomycetidae</taxon>
        <taxon>Hypocreales</taxon>
        <taxon>Clavicipitaceae</taxon>
        <taxon>Claviceps</taxon>
    </lineage>
</organism>
<feature type="region of interest" description="Disordered" evidence="1">
    <location>
        <begin position="209"/>
        <end position="231"/>
    </location>
</feature>
<feature type="compositionally biased region" description="Polar residues" evidence="1">
    <location>
        <begin position="265"/>
        <end position="279"/>
    </location>
</feature>
<comment type="caution">
    <text evidence="2">The sequence shown here is derived from an EMBL/GenBank/DDBJ whole genome shotgun (WGS) entry which is preliminary data.</text>
</comment>